<feature type="chain" id="PRO_5037075218" description="DUF2946 domain-containing protein" evidence="2">
    <location>
        <begin position="20"/>
        <end position="115"/>
    </location>
</feature>
<evidence type="ECO:0000313" key="3">
    <source>
        <dbReference type="EMBL" id="MBN7796464.1"/>
    </source>
</evidence>
<reference evidence="3" key="1">
    <citation type="submission" date="2021-02" db="EMBL/GenBank/DDBJ databases">
        <title>PHA producing bacteria isolated from coastal sediment in Guangdong, Shenzhen.</title>
        <authorList>
            <person name="Zheng W."/>
            <person name="Yu S."/>
            <person name="Huang Y."/>
        </authorList>
    </citation>
    <scope>NUCLEOTIDE SEQUENCE</scope>
    <source>
        <strain evidence="3">TN14-10</strain>
    </source>
</reference>
<evidence type="ECO:0000313" key="4">
    <source>
        <dbReference type="Proteomes" id="UP000664303"/>
    </source>
</evidence>
<sequence length="115" mass="11721">MLLMLAILLAQNLMGVVEAGLQGSSPIDTAGHHAVGDADLSDASLDAGTGEKQPASGETDDGCDHCCQCHGHCSHLIASGRPFGPGLGPLGSYLPSPRPDHTGIFPPALYRPPIA</sequence>
<protein>
    <recommendedName>
        <fullName evidence="5">DUF2946 domain-containing protein</fullName>
    </recommendedName>
</protein>
<gene>
    <name evidence="3" type="ORF">JYP50_07675</name>
</gene>
<dbReference type="Proteomes" id="UP000664303">
    <property type="component" value="Unassembled WGS sequence"/>
</dbReference>
<evidence type="ECO:0000256" key="2">
    <source>
        <dbReference type="SAM" id="SignalP"/>
    </source>
</evidence>
<dbReference type="EMBL" id="JAFKCZ010000005">
    <property type="protein sequence ID" value="MBN7796464.1"/>
    <property type="molecule type" value="Genomic_DNA"/>
</dbReference>
<feature type="signal peptide" evidence="2">
    <location>
        <begin position="1"/>
        <end position="19"/>
    </location>
</feature>
<keyword evidence="4" id="KW-1185">Reference proteome</keyword>
<evidence type="ECO:0000256" key="1">
    <source>
        <dbReference type="SAM" id="MobiDB-lite"/>
    </source>
</evidence>
<organism evidence="3 4">
    <name type="scientific">Parahaliea mediterranea</name>
    <dbReference type="NCBI Taxonomy" id="651086"/>
    <lineage>
        <taxon>Bacteria</taxon>
        <taxon>Pseudomonadati</taxon>
        <taxon>Pseudomonadota</taxon>
        <taxon>Gammaproteobacteria</taxon>
        <taxon>Cellvibrionales</taxon>
        <taxon>Halieaceae</taxon>
        <taxon>Parahaliea</taxon>
    </lineage>
</organism>
<comment type="caution">
    <text evidence="3">The sequence shown here is derived from an EMBL/GenBank/DDBJ whole genome shotgun (WGS) entry which is preliminary data.</text>
</comment>
<evidence type="ECO:0008006" key="5">
    <source>
        <dbReference type="Google" id="ProtNLM"/>
    </source>
</evidence>
<feature type="compositionally biased region" description="Low complexity" evidence="1">
    <location>
        <begin position="37"/>
        <end position="47"/>
    </location>
</feature>
<dbReference type="AlphaFoldDB" id="A0A939DE95"/>
<proteinExistence type="predicted"/>
<accession>A0A939DE95</accession>
<keyword evidence="2" id="KW-0732">Signal</keyword>
<feature type="region of interest" description="Disordered" evidence="1">
    <location>
        <begin position="28"/>
        <end position="60"/>
    </location>
</feature>
<dbReference type="RefSeq" id="WP_206559912.1">
    <property type="nucleotide sequence ID" value="NZ_JAFKCZ010000005.1"/>
</dbReference>
<name>A0A939DE95_9GAMM</name>